<reference evidence="2" key="2">
    <citation type="submission" date="2020-11" db="EMBL/GenBank/DDBJ databases">
        <authorList>
            <person name="McCartney M.A."/>
            <person name="Auch B."/>
            <person name="Kono T."/>
            <person name="Mallez S."/>
            <person name="Becker A."/>
            <person name="Gohl D.M."/>
            <person name="Silverstein K.A.T."/>
            <person name="Koren S."/>
            <person name="Bechman K.B."/>
            <person name="Herman A."/>
            <person name="Abrahante J.E."/>
            <person name="Garbe J."/>
        </authorList>
    </citation>
    <scope>NUCLEOTIDE SEQUENCE</scope>
    <source>
        <strain evidence="2">Duluth1</strain>
        <tissue evidence="2">Whole animal</tissue>
    </source>
</reference>
<organism evidence="2 3">
    <name type="scientific">Dreissena polymorpha</name>
    <name type="common">Zebra mussel</name>
    <name type="synonym">Mytilus polymorpha</name>
    <dbReference type="NCBI Taxonomy" id="45954"/>
    <lineage>
        <taxon>Eukaryota</taxon>
        <taxon>Metazoa</taxon>
        <taxon>Spiralia</taxon>
        <taxon>Lophotrochozoa</taxon>
        <taxon>Mollusca</taxon>
        <taxon>Bivalvia</taxon>
        <taxon>Autobranchia</taxon>
        <taxon>Heteroconchia</taxon>
        <taxon>Euheterodonta</taxon>
        <taxon>Imparidentia</taxon>
        <taxon>Neoheterodontei</taxon>
        <taxon>Myida</taxon>
        <taxon>Dreissenoidea</taxon>
        <taxon>Dreissenidae</taxon>
        <taxon>Dreissena</taxon>
    </lineage>
</organism>
<dbReference type="EMBL" id="JAIWYP010000005">
    <property type="protein sequence ID" value="KAH3822730.1"/>
    <property type="molecule type" value="Genomic_DNA"/>
</dbReference>
<name>A0A9D4GTE0_DREPO</name>
<keyword evidence="1" id="KW-0812">Transmembrane</keyword>
<dbReference type="AlphaFoldDB" id="A0A9D4GTE0"/>
<gene>
    <name evidence="2" type="ORF">DPMN_124520</name>
</gene>
<protein>
    <submittedName>
        <fullName evidence="2">Uncharacterized protein</fullName>
    </submittedName>
</protein>
<sequence length="89" mass="10386">MIVQQVAEGVVKKLCLLRPKNLLLSLTEGTDELDCEGRKAFEEGLGKMLPGKYRYLYCYYYYNCLQFIFSSFLLLRDTNLLRGDDDEDE</sequence>
<dbReference type="Proteomes" id="UP000828390">
    <property type="component" value="Unassembled WGS sequence"/>
</dbReference>
<keyword evidence="3" id="KW-1185">Reference proteome</keyword>
<reference evidence="2" key="1">
    <citation type="journal article" date="2019" name="bioRxiv">
        <title>The Genome of the Zebra Mussel, Dreissena polymorpha: A Resource for Invasive Species Research.</title>
        <authorList>
            <person name="McCartney M.A."/>
            <person name="Auch B."/>
            <person name="Kono T."/>
            <person name="Mallez S."/>
            <person name="Zhang Y."/>
            <person name="Obille A."/>
            <person name="Becker A."/>
            <person name="Abrahante J.E."/>
            <person name="Garbe J."/>
            <person name="Badalamenti J.P."/>
            <person name="Herman A."/>
            <person name="Mangelson H."/>
            <person name="Liachko I."/>
            <person name="Sullivan S."/>
            <person name="Sone E.D."/>
            <person name="Koren S."/>
            <person name="Silverstein K.A.T."/>
            <person name="Beckman K.B."/>
            <person name="Gohl D.M."/>
        </authorList>
    </citation>
    <scope>NUCLEOTIDE SEQUENCE</scope>
    <source>
        <strain evidence="2">Duluth1</strain>
        <tissue evidence="2">Whole animal</tissue>
    </source>
</reference>
<evidence type="ECO:0000313" key="2">
    <source>
        <dbReference type="EMBL" id="KAH3822730.1"/>
    </source>
</evidence>
<proteinExistence type="predicted"/>
<keyword evidence="1" id="KW-0472">Membrane</keyword>
<keyword evidence="1" id="KW-1133">Transmembrane helix</keyword>
<evidence type="ECO:0000313" key="3">
    <source>
        <dbReference type="Proteomes" id="UP000828390"/>
    </source>
</evidence>
<evidence type="ECO:0000256" key="1">
    <source>
        <dbReference type="SAM" id="Phobius"/>
    </source>
</evidence>
<accession>A0A9D4GTE0</accession>
<comment type="caution">
    <text evidence="2">The sequence shown here is derived from an EMBL/GenBank/DDBJ whole genome shotgun (WGS) entry which is preliminary data.</text>
</comment>
<feature type="transmembrane region" description="Helical" evidence="1">
    <location>
        <begin position="57"/>
        <end position="75"/>
    </location>
</feature>